<dbReference type="EnsemblBacteria" id="BAC90660">
    <property type="protein sequence ID" value="BAC90660"/>
    <property type="gene ID" value="BAC90660"/>
</dbReference>
<feature type="transmembrane region" description="Helical" evidence="7">
    <location>
        <begin position="35"/>
        <end position="56"/>
    </location>
</feature>
<keyword evidence="5 7" id="KW-1133">Transmembrane helix</keyword>
<sequence length="595" mass="64964">MRPTRQIPSVNFMNVTFRQYREFLSLYLWPQWPRVLLLIALLLISVGLQLVGPQVVRFFIDAALAGLPLATLLGAGAVFLAVGLVQQICTVAVTWVGENVGWTATNRLRADLTRHCLGLDMGFHHERTPGELIERIDGDATALSNFFSQFLLQVVGSALLLVGVVAVVAVEDWRAGIALALFVALSALALARSRDIAVEAVREERQVSAELFGFLEERLAGLDDVRANGAGPYTMRRFWQVMGRLFVRGRRASMRRSLIWLITLGLFTLSSVLAFGLGAYLYLLGAITLGTAYLFFQYTELLQSPLDQLTSELQDLQRAAASLGRIVELSQIRSRLVEAAVGKGSPSDGALAVRFEAVDFAYAPGKPVIEQLSFELPAGQVLGLLGRTGSGKTTLTRLLLRLWEPQSGCVRLGGLDVGTLGGAALRERIGVVTQDVQLFRASVRDNVTFFDPTVPDERIREALEQAELGIWLAGLPQGLDTELASGGRGLSAGEAQLLAFARVLLKEPGLVILDEPSSRLDPATEARIERAVHRLLAGRTGIIIAHRLSTVRRVDRILILERGRILESGPRAELAADPRSRFARLLATDLEEVLV</sequence>
<dbReference type="InterPro" id="IPR039421">
    <property type="entry name" value="Type_1_exporter"/>
</dbReference>
<dbReference type="PANTHER" id="PTHR43394">
    <property type="entry name" value="ATP-DEPENDENT PERMEASE MDL1, MITOCHONDRIAL"/>
    <property type="match status" value="1"/>
</dbReference>
<evidence type="ECO:0000256" key="1">
    <source>
        <dbReference type="ARBA" id="ARBA00004651"/>
    </source>
</evidence>
<dbReference type="InterPro" id="IPR036640">
    <property type="entry name" value="ABC1_TM_sf"/>
</dbReference>
<dbReference type="OrthoDB" id="9762790at2"/>
<feature type="domain" description="ABC transmembrane type-1" evidence="9">
    <location>
        <begin position="36"/>
        <end position="318"/>
    </location>
</feature>
<comment type="subcellular location">
    <subcellularLocation>
        <location evidence="1">Cell membrane</location>
        <topology evidence="1">Multi-pass membrane protein</topology>
    </subcellularLocation>
</comment>
<dbReference type="FunFam" id="1.20.1560.10:FF:000164">
    <property type="entry name" value="ABC transporter ATP-binding protein"/>
    <property type="match status" value="1"/>
</dbReference>
<feature type="transmembrane region" description="Helical" evidence="7">
    <location>
        <begin position="150"/>
        <end position="169"/>
    </location>
</feature>
<evidence type="ECO:0000256" key="4">
    <source>
        <dbReference type="ARBA" id="ARBA00022840"/>
    </source>
</evidence>
<name>Q7NH18_GLOVI</name>
<keyword evidence="3" id="KW-0547">Nucleotide-binding</keyword>
<dbReference type="GO" id="GO:0015421">
    <property type="term" value="F:ABC-type oligopeptide transporter activity"/>
    <property type="evidence" value="ECO:0000318"/>
    <property type="project" value="GO_Central"/>
</dbReference>
<dbReference type="HOGENOM" id="CLU_000604_84_9_3"/>
<organism evidence="10 11">
    <name type="scientific">Gloeobacter violaceus (strain ATCC 29082 / PCC 7421)</name>
    <dbReference type="NCBI Taxonomy" id="251221"/>
    <lineage>
        <taxon>Bacteria</taxon>
        <taxon>Bacillati</taxon>
        <taxon>Cyanobacteriota</taxon>
        <taxon>Cyanophyceae</taxon>
        <taxon>Gloeobacterales</taxon>
        <taxon>Gloeobacteraceae</taxon>
        <taxon>Gloeobacter</taxon>
    </lineage>
</organism>
<dbReference type="GO" id="GO:0016887">
    <property type="term" value="F:ATP hydrolysis activity"/>
    <property type="evidence" value="ECO:0007669"/>
    <property type="project" value="InterPro"/>
</dbReference>
<dbReference type="InterPro" id="IPR003439">
    <property type="entry name" value="ABC_transporter-like_ATP-bd"/>
</dbReference>
<evidence type="ECO:0000259" key="8">
    <source>
        <dbReference type="PROSITE" id="PS50893"/>
    </source>
</evidence>
<dbReference type="SUPFAM" id="SSF52540">
    <property type="entry name" value="P-loop containing nucleoside triphosphate hydrolases"/>
    <property type="match status" value="1"/>
</dbReference>
<dbReference type="Gene3D" id="1.20.1560.10">
    <property type="entry name" value="ABC transporter type 1, transmembrane domain"/>
    <property type="match status" value="1"/>
</dbReference>
<dbReference type="Pfam" id="PF00664">
    <property type="entry name" value="ABC_membrane"/>
    <property type="match status" value="1"/>
</dbReference>
<dbReference type="InParanoid" id="Q7NH18"/>
<accession>Q7NH18</accession>
<dbReference type="PhylomeDB" id="Q7NH18"/>
<dbReference type="PROSITE" id="PS50893">
    <property type="entry name" value="ABC_TRANSPORTER_2"/>
    <property type="match status" value="1"/>
</dbReference>
<dbReference type="Gene3D" id="3.40.50.300">
    <property type="entry name" value="P-loop containing nucleotide triphosphate hydrolases"/>
    <property type="match status" value="1"/>
</dbReference>
<dbReference type="Proteomes" id="UP000000557">
    <property type="component" value="Chromosome"/>
</dbReference>
<evidence type="ECO:0000256" key="3">
    <source>
        <dbReference type="ARBA" id="ARBA00022741"/>
    </source>
</evidence>
<dbReference type="GO" id="GO:0005524">
    <property type="term" value="F:ATP binding"/>
    <property type="evidence" value="ECO:0007669"/>
    <property type="project" value="UniProtKB-KW"/>
</dbReference>
<dbReference type="InterPro" id="IPR011527">
    <property type="entry name" value="ABC1_TM_dom"/>
</dbReference>
<dbReference type="PROSITE" id="PS50929">
    <property type="entry name" value="ABC_TM1F"/>
    <property type="match status" value="1"/>
</dbReference>
<feature type="transmembrane region" description="Helical" evidence="7">
    <location>
        <begin position="175"/>
        <end position="192"/>
    </location>
</feature>
<evidence type="ECO:0000256" key="7">
    <source>
        <dbReference type="SAM" id="Phobius"/>
    </source>
</evidence>
<dbReference type="EMBL" id="BA000045">
    <property type="protein sequence ID" value="BAC90660.1"/>
    <property type="molecule type" value="Genomic_DNA"/>
</dbReference>
<dbReference type="CDD" id="cd07346">
    <property type="entry name" value="ABC_6TM_exporters"/>
    <property type="match status" value="1"/>
</dbReference>
<feature type="transmembrane region" description="Helical" evidence="7">
    <location>
        <begin position="62"/>
        <end position="85"/>
    </location>
</feature>
<dbReference type="PROSITE" id="PS00211">
    <property type="entry name" value="ABC_TRANSPORTER_1"/>
    <property type="match status" value="1"/>
</dbReference>
<evidence type="ECO:0000256" key="6">
    <source>
        <dbReference type="ARBA" id="ARBA00023136"/>
    </source>
</evidence>
<evidence type="ECO:0000313" key="11">
    <source>
        <dbReference type="Proteomes" id="UP000000557"/>
    </source>
</evidence>
<dbReference type="FunFam" id="3.40.50.300:FF:001492">
    <property type="entry name" value="ABC transporter ATP-binding protein/permease"/>
    <property type="match status" value="1"/>
</dbReference>
<feature type="transmembrane region" description="Helical" evidence="7">
    <location>
        <begin position="258"/>
        <end position="283"/>
    </location>
</feature>
<evidence type="ECO:0000256" key="2">
    <source>
        <dbReference type="ARBA" id="ARBA00022692"/>
    </source>
</evidence>
<dbReference type="eggNOG" id="COG1132">
    <property type="taxonomic scope" value="Bacteria"/>
</dbReference>
<feature type="domain" description="ABC transporter" evidence="8">
    <location>
        <begin position="353"/>
        <end position="587"/>
    </location>
</feature>
<dbReference type="GO" id="GO:0005886">
    <property type="term" value="C:plasma membrane"/>
    <property type="evidence" value="ECO:0007669"/>
    <property type="project" value="UniProtKB-SubCell"/>
</dbReference>
<dbReference type="InterPro" id="IPR017871">
    <property type="entry name" value="ABC_transporter-like_CS"/>
</dbReference>
<dbReference type="KEGG" id="gvi:glr2719"/>
<keyword evidence="11" id="KW-1185">Reference proteome</keyword>
<proteinExistence type="predicted"/>
<evidence type="ECO:0000313" key="10">
    <source>
        <dbReference type="EMBL" id="BAC90660.1"/>
    </source>
</evidence>
<gene>
    <name evidence="10" type="ordered locus">glr2719</name>
</gene>
<evidence type="ECO:0000256" key="5">
    <source>
        <dbReference type="ARBA" id="ARBA00022989"/>
    </source>
</evidence>
<dbReference type="InterPro" id="IPR003593">
    <property type="entry name" value="AAA+_ATPase"/>
</dbReference>
<reference evidence="10 11" key="2">
    <citation type="journal article" date="2003" name="DNA Res.">
        <title>Complete genome structure of Gloeobacter violaceus PCC 7421, a cyanobacterium that lacks thylakoids (supplement).</title>
        <authorList>
            <person name="Nakamura Y."/>
            <person name="Kaneko T."/>
            <person name="Sato S."/>
            <person name="Mimuro M."/>
            <person name="Miyashita H."/>
            <person name="Tsuchiya T."/>
            <person name="Sasamoto S."/>
            <person name="Watanabe A."/>
            <person name="Kawashima K."/>
            <person name="Kishida Y."/>
            <person name="Kiyokawa C."/>
            <person name="Kohara M."/>
            <person name="Matsumoto M."/>
            <person name="Matsuno A."/>
            <person name="Nakazaki N."/>
            <person name="Shimpo S."/>
            <person name="Takeuchi C."/>
            <person name="Yamada M."/>
            <person name="Tabata S."/>
        </authorList>
    </citation>
    <scope>NUCLEOTIDE SEQUENCE [LARGE SCALE GENOMIC DNA]</scope>
    <source>
        <strain evidence="11">ATCC 29082 / PCC 7421</strain>
    </source>
</reference>
<evidence type="ECO:0000259" key="9">
    <source>
        <dbReference type="PROSITE" id="PS50929"/>
    </source>
</evidence>
<dbReference type="STRING" id="251221.gene:10760221"/>
<dbReference type="AlphaFoldDB" id="Q7NH18"/>
<protein>
    <submittedName>
        <fullName evidence="10">HlyB/MsbA family ABC transporter</fullName>
    </submittedName>
</protein>
<keyword evidence="2 7" id="KW-0812">Transmembrane</keyword>
<reference evidence="10 11" key="1">
    <citation type="journal article" date="2003" name="DNA Res.">
        <title>Complete genome structure of Gloeobacter violaceus PCC 7421, a cyanobacterium that lacks thylakoids.</title>
        <authorList>
            <person name="Nakamura Y."/>
            <person name="Kaneko T."/>
            <person name="Sato S."/>
            <person name="Mimuro M."/>
            <person name="Miyashita H."/>
            <person name="Tsuchiya T."/>
            <person name="Sasamoto S."/>
            <person name="Watanabe A."/>
            <person name="Kawashima K."/>
            <person name="Kishida Y."/>
            <person name="Kiyokawa C."/>
            <person name="Kohara M."/>
            <person name="Matsumoto M."/>
            <person name="Matsuno A."/>
            <person name="Nakazaki N."/>
            <person name="Shimpo S."/>
            <person name="Takeuchi C."/>
            <person name="Yamada M."/>
            <person name="Tabata S."/>
        </authorList>
    </citation>
    <scope>NUCLEOTIDE SEQUENCE [LARGE SCALE GENOMIC DNA]</scope>
    <source>
        <strain evidence="11">ATCC 29082 / PCC 7421</strain>
    </source>
</reference>
<keyword evidence="6 7" id="KW-0472">Membrane</keyword>
<dbReference type="Pfam" id="PF00005">
    <property type="entry name" value="ABC_tran"/>
    <property type="match status" value="1"/>
</dbReference>
<dbReference type="SMART" id="SM00382">
    <property type="entry name" value="AAA"/>
    <property type="match status" value="1"/>
</dbReference>
<dbReference type="InterPro" id="IPR027417">
    <property type="entry name" value="P-loop_NTPase"/>
</dbReference>
<keyword evidence="4" id="KW-0067">ATP-binding</keyword>
<dbReference type="SUPFAM" id="SSF90123">
    <property type="entry name" value="ABC transporter transmembrane region"/>
    <property type="match status" value="1"/>
</dbReference>
<dbReference type="PANTHER" id="PTHR43394:SF1">
    <property type="entry name" value="ATP-BINDING CASSETTE SUB-FAMILY B MEMBER 10, MITOCHONDRIAL"/>
    <property type="match status" value="1"/>
</dbReference>